<dbReference type="PANTHER" id="PTHR47481">
    <property type="match status" value="1"/>
</dbReference>
<evidence type="ECO:0000313" key="3">
    <source>
        <dbReference type="Proteomes" id="UP001604336"/>
    </source>
</evidence>
<evidence type="ECO:0008006" key="4">
    <source>
        <dbReference type="Google" id="ProtNLM"/>
    </source>
</evidence>
<evidence type="ECO:0000256" key="1">
    <source>
        <dbReference type="SAM" id="MobiDB-lite"/>
    </source>
</evidence>
<evidence type="ECO:0000313" key="2">
    <source>
        <dbReference type="EMBL" id="KAL2493053.1"/>
    </source>
</evidence>
<reference evidence="3" key="1">
    <citation type="submission" date="2024-07" db="EMBL/GenBank/DDBJ databases">
        <title>Two chromosome-level genome assemblies of Korean endemic species Abeliophyllum distichum and Forsythia ovata (Oleaceae).</title>
        <authorList>
            <person name="Jang H."/>
        </authorList>
    </citation>
    <scope>NUCLEOTIDE SEQUENCE [LARGE SCALE GENOMIC DNA]</scope>
</reference>
<accession>A0ABD1RX85</accession>
<proteinExistence type="predicted"/>
<name>A0ABD1RX85_9LAMI</name>
<sequence length="132" mass="14869">MTNANTTPQEINRNSPPISSSSSMVLPHQGSNHLSPFGVNLTQTSCIKLDKNNFLLWQNMVLPIIRGHNLEGYSGNKEIAMRVMGSNNSNQLWTAVKESYGIKNKSRIIFLTGELQKARKGDVRFKSYKWTD</sequence>
<gene>
    <name evidence="2" type="ORF">Adt_28681</name>
</gene>
<organism evidence="2 3">
    <name type="scientific">Abeliophyllum distichum</name>
    <dbReference type="NCBI Taxonomy" id="126358"/>
    <lineage>
        <taxon>Eukaryota</taxon>
        <taxon>Viridiplantae</taxon>
        <taxon>Streptophyta</taxon>
        <taxon>Embryophyta</taxon>
        <taxon>Tracheophyta</taxon>
        <taxon>Spermatophyta</taxon>
        <taxon>Magnoliopsida</taxon>
        <taxon>eudicotyledons</taxon>
        <taxon>Gunneridae</taxon>
        <taxon>Pentapetalae</taxon>
        <taxon>asterids</taxon>
        <taxon>lamiids</taxon>
        <taxon>Lamiales</taxon>
        <taxon>Oleaceae</taxon>
        <taxon>Forsythieae</taxon>
        <taxon>Abeliophyllum</taxon>
    </lineage>
</organism>
<protein>
    <recommendedName>
        <fullName evidence="4">Retrotransposon Copia-like N-terminal domain-containing protein</fullName>
    </recommendedName>
</protein>
<dbReference type="PANTHER" id="PTHR47481:SF30">
    <property type="entry name" value="CCHC-TYPE DOMAIN-CONTAINING PROTEIN"/>
    <property type="match status" value="1"/>
</dbReference>
<dbReference type="EMBL" id="JBFOLK010000008">
    <property type="protein sequence ID" value="KAL2493053.1"/>
    <property type="molecule type" value="Genomic_DNA"/>
</dbReference>
<feature type="compositionally biased region" description="Polar residues" evidence="1">
    <location>
        <begin position="1"/>
        <end position="14"/>
    </location>
</feature>
<dbReference type="AlphaFoldDB" id="A0ABD1RX85"/>
<dbReference type="Proteomes" id="UP001604336">
    <property type="component" value="Unassembled WGS sequence"/>
</dbReference>
<comment type="caution">
    <text evidence="2">The sequence shown here is derived from an EMBL/GenBank/DDBJ whole genome shotgun (WGS) entry which is preliminary data.</text>
</comment>
<keyword evidence="3" id="KW-1185">Reference proteome</keyword>
<feature type="region of interest" description="Disordered" evidence="1">
    <location>
        <begin position="1"/>
        <end position="27"/>
    </location>
</feature>